<dbReference type="InterPro" id="IPR027479">
    <property type="entry name" value="S-Me-THD_N_sf"/>
</dbReference>
<evidence type="ECO:0000313" key="3">
    <source>
        <dbReference type="EMBL" id="HGN37186.1"/>
    </source>
</evidence>
<comment type="caution">
    <text evidence="3">The sequence shown here is derived from an EMBL/GenBank/DDBJ whole genome shotgun (WGS) entry which is preliminary data.</text>
</comment>
<evidence type="ECO:0000259" key="2">
    <source>
        <dbReference type="Pfam" id="PF20906"/>
    </source>
</evidence>
<accession>A0A7J3I8U2</accession>
<gene>
    <name evidence="3" type="ORF">ENT87_06535</name>
</gene>
<reference evidence="3" key="1">
    <citation type="journal article" date="2020" name="mSystems">
        <title>Genome- and Community-Level Interaction Insights into Carbon Utilization and Element Cycling Functions of Hydrothermarchaeota in Hydrothermal Sediment.</title>
        <authorList>
            <person name="Zhou Z."/>
            <person name="Liu Y."/>
            <person name="Xu W."/>
            <person name="Pan J."/>
            <person name="Luo Z.H."/>
            <person name="Li M."/>
        </authorList>
    </citation>
    <scope>NUCLEOTIDE SEQUENCE [LARGE SCALE GENOMIC DNA]</scope>
    <source>
        <strain evidence="3">SpSt-618</strain>
    </source>
</reference>
<dbReference type="SUPFAM" id="SSF160991">
    <property type="entry name" value="CV3147-like"/>
    <property type="match status" value="1"/>
</dbReference>
<proteinExistence type="predicted"/>
<dbReference type="InterPro" id="IPR024071">
    <property type="entry name" value="S-Me-THD_C_sf"/>
</dbReference>
<evidence type="ECO:0000259" key="1">
    <source>
        <dbReference type="Pfam" id="PF06032"/>
    </source>
</evidence>
<dbReference type="Pfam" id="PF06032">
    <property type="entry name" value="S-Me-THD_N"/>
    <property type="match status" value="1"/>
</dbReference>
<dbReference type="AlphaFoldDB" id="A0A7J3I8U2"/>
<protein>
    <submittedName>
        <fullName evidence="3">DUF917 family protein</fullName>
    </submittedName>
</protein>
<dbReference type="Pfam" id="PF20906">
    <property type="entry name" value="S-Me-THD_C"/>
    <property type="match status" value="1"/>
</dbReference>
<dbReference type="InterPro" id="IPR048350">
    <property type="entry name" value="S-Me-THD-like_C"/>
</dbReference>
<feature type="domain" description="S-Me-THD N-terminal" evidence="1">
    <location>
        <begin position="15"/>
        <end position="142"/>
    </location>
</feature>
<feature type="domain" description="S-Me-THD-like C-terminal" evidence="2">
    <location>
        <begin position="174"/>
        <end position="330"/>
    </location>
</feature>
<dbReference type="Gene3D" id="2.40.390.10">
    <property type="entry name" value="CV3147-like"/>
    <property type="match status" value="1"/>
</dbReference>
<organism evidence="3">
    <name type="scientific">Ignisphaera aggregans</name>
    <dbReference type="NCBI Taxonomy" id="334771"/>
    <lineage>
        <taxon>Archaea</taxon>
        <taxon>Thermoproteota</taxon>
        <taxon>Thermoprotei</taxon>
        <taxon>Desulfurococcales</taxon>
        <taxon>Desulfurococcaceae</taxon>
        <taxon>Ignisphaera</taxon>
    </lineage>
</organism>
<sequence>MRLKIDESIAEAAIYGGAFFGGGGGGDIATGLKIARIAIEFGDVVVVDIESVSEDRYIVTSSIVGAPAAKEKYLLPTHMVRSAELFIDTFGESVGGFISSENGGASTANGWIPSAVLGIPIVDAPADGRAHPTGVMGSMGLHRLKDYVSLQVAVGGSKLAGRYVEVIARGSLDKVDRIIREAAVQAGGMVAVTRNPLKPGYVKENAAVGALSKAIEVGRIIRRHWGDAEAICSAVIGYLGGGSIVDRGVVEKVSLETRGGYDIGSVVVRGEGGIYEITFWNEYMTLEDSMGRRLAAFPDLIATIDAESGVPITSAEIRTGNSVFIVAIPKEYIPLGSGVKDPEILAQVESVVGRKLG</sequence>
<dbReference type="InterPro" id="IPR010318">
    <property type="entry name" value="S-Me-THD_N"/>
</dbReference>
<dbReference type="EMBL" id="DTAI01000193">
    <property type="protein sequence ID" value="HGN37186.1"/>
    <property type="molecule type" value="Genomic_DNA"/>
</dbReference>
<name>A0A7J3I8U2_9CREN</name>
<dbReference type="Gene3D" id="3.40.1610.10">
    <property type="entry name" value="CV3147-like domain"/>
    <property type="match status" value="1"/>
</dbReference>